<comment type="caution">
    <text evidence="2">The sequence shown here is derived from an EMBL/GenBank/DDBJ whole genome shotgun (WGS) entry which is preliminary data.</text>
</comment>
<keyword evidence="1" id="KW-1133">Transmembrane helix</keyword>
<keyword evidence="1" id="KW-0812">Transmembrane</keyword>
<dbReference type="EMBL" id="VSSQ01109457">
    <property type="protein sequence ID" value="MPN47739.1"/>
    <property type="molecule type" value="Genomic_DNA"/>
</dbReference>
<reference evidence="2" key="1">
    <citation type="submission" date="2019-08" db="EMBL/GenBank/DDBJ databases">
        <authorList>
            <person name="Kucharzyk K."/>
            <person name="Murdoch R.W."/>
            <person name="Higgins S."/>
            <person name="Loffler F."/>
        </authorList>
    </citation>
    <scope>NUCLEOTIDE SEQUENCE</scope>
</reference>
<gene>
    <name evidence="2" type="ORF">SDC9_195343</name>
</gene>
<evidence type="ECO:0000256" key="1">
    <source>
        <dbReference type="SAM" id="Phobius"/>
    </source>
</evidence>
<keyword evidence="1" id="KW-0472">Membrane</keyword>
<protein>
    <submittedName>
        <fullName evidence="2">Uncharacterized protein</fullName>
    </submittedName>
</protein>
<organism evidence="2">
    <name type="scientific">bioreactor metagenome</name>
    <dbReference type="NCBI Taxonomy" id="1076179"/>
    <lineage>
        <taxon>unclassified sequences</taxon>
        <taxon>metagenomes</taxon>
        <taxon>ecological metagenomes</taxon>
    </lineage>
</organism>
<accession>A0A645IBC2</accession>
<name>A0A645IBC2_9ZZZZ</name>
<dbReference type="AlphaFoldDB" id="A0A645IBC2"/>
<feature type="transmembrane region" description="Helical" evidence="1">
    <location>
        <begin position="66"/>
        <end position="86"/>
    </location>
</feature>
<proteinExistence type="predicted"/>
<evidence type="ECO:0000313" key="2">
    <source>
        <dbReference type="EMBL" id="MPN47739.1"/>
    </source>
</evidence>
<sequence>MPFDFAYYGQALYAVHRPHIINAKFIYGFGVLAGTCLLCFITHRLASLSFLLVSHARPLICKNGRQKTAVANLLLLFVVGTIVKIVKLGKEIRQ</sequence>
<feature type="transmembrane region" description="Helical" evidence="1">
    <location>
        <begin position="25"/>
        <end position="46"/>
    </location>
</feature>